<keyword evidence="3" id="KW-1185">Reference proteome</keyword>
<evidence type="ECO:0000313" key="3">
    <source>
        <dbReference type="Proteomes" id="UP000030693"/>
    </source>
</evidence>
<gene>
    <name evidence="2" type="ORF">H696_02425</name>
</gene>
<feature type="signal peptide" evidence="1">
    <location>
        <begin position="1"/>
        <end position="31"/>
    </location>
</feature>
<name>A0A058ZAQ8_FONAL</name>
<dbReference type="PANTHER" id="PTHR31497">
    <property type="entry name" value="AUTOCRINE PROLIFERATION REPRESSOR PROTEIN A"/>
    <property type="match status" value="1"/>
</dbReference>
<dbReference type="InterPro" id="IPR009199">
    <property type="entry name" value="PhoPQ-act_pathogen-rel_PqaA"/>
</dbReference>
<dbReference type="RefSeq" id="XP_009494602.1">
    <property type="nucleotide sequence ID" value="XM_009496327.1"/>
</dbReference>
<evidence type="ECO:0000256" key="1">
    <source>
        <dbReference type="SAM" id="SignalP"/>
    </source>
</evidence>
<feature type="chain" id="PRO_5001566257" description="PhoPQ-activated pathogenicity-related protein" evidence="1">
    <location>
        <begin position="32"/>
        <end position="531"/>
    </location>
</feature>
<dbReference type="Gene3D" id="3.40.50.1820">
    <property type="entry name" value="alpha/beta hydrolase"/>
    <property type="match status" value="1"/>
</dbReference>
<evidence type="ECO:0008006" key="4">
    <source>
        <dbReference type="Google" id="ProtNLM"/>
    </source>
</evidence>
<organism evidence="2">
    <name type="scientific">Fonticula alba</name>
    <name type="common">Slime mold</name>
    <dbReference type="NCBI Taxonomy" id="691883"/>
    <lineage>
        <taxon>Eukaryota</taxon>
        <taxon>Rotosphaerida</taxon>
        <taxon>Fonticulaceae</taxon>
        <taxon>Fonticula</taxon>
    </lineage>
</organism>
<dbReference type="EMBL" id="KB932203">
    <property type="protein sequence ID" value="KCV71479.1"/>
    <property type="molecule type" value="Genomic_DNA"/>
</dbReference>
<dbReference type="Proteomes" id="UP000030693">
    <property type="component" value="Unassembled WGS sequence"/>
</dbReference>
<dbReference type="InterPro" id="IPR029058">
    <property type="entry name" value="AB_hydrolase_fold"/>
</dbReference>
<dbReference type="SUPFAM" id="SSF53474">
    <property type="entry name" value="alpha/beta-Hydrolases"/>
    <property type="match status" value="1"/>
</dbReference>
<dbReference type="GeneID" id="20527150"/>
<accession>A0A058ZAQ8</accession>
<dbReference type="eggNOG" id="ENOG502QU2G">
    <property type="taxonomic scope" value="Eukaryota"/>
</dbReference>
<protein>
    <recommendedName>
        <fullName evidence="4">PhoPQ-activated pathogenicity-related protein</fullName>
    </recommendedName>
</protein>
<dbReference type="Pfam" id="PF10142">
    <property type="entry name" value="PhoPQ_related"/>
    <property type="match status" value="1"/>
</dbReference>
<dbReference type="PROSITE" id="PS51257">
    <property type="entry name" value="PROKAR_LIPOPROTEIN"/>
    <property type="match status" value="1"/>
</dbReference>
<reference evidence="2" key="1">
    <citation type="submission" date="2013-04" db="EMBL/GenBank/DDBJ databases">
        <title>The Genome Sequence of Fonticula alba ATCC 38817.</title>
        <authorList>
            <consortium name="The Broad Institute Genomics Platform"/>
            <person name="Russ C."/>
            <person name="Cuomo C."/>
            <person name="Burger G."/>
            <person name="Gray M.W."/>
            <person name="Holland P.W.H."/>
            <person name="King N."/>
            <person name="Lang F.B.F."/>
            <person name="Roger A.J."/>
            <person name="Ruiz-Trillo I."/>
            <person name="Brown M."/>
            <person name="Walker B."/>
            <person name="Young S."/>
            <person name="Zeng Q."/>
            <person name="Gargeya S."/>
            <person name="Fitzgerald M."/>
            <person name="Haas B."/>
            <person name="Abouelleil A."/>
            <person name="Allen A.W."/>
            <person name="Alvarado L."/>
            <person name="Arachchi H.M."/>
            <person name="Berlin A.M."/>
            <person name="Chapman S.B."/>
            <person name="Gainer-Dewar J."/>
            <person name="Goldberg J."/>
            <person name="Griggs A."/>
            <person name="Gujja S."/>
            <person name="Hansen M."/>
            <person name="Howarth C."/>
            <person name="Imamovic A."/>
            <person name="Ireland A."/>
            <person name="Larimer J."/>
            <person name="McCowan C."/>
            <person name="Murphy C."/>
            <person name="Pearson M."/>
            <person name="Poon T.W."/>
            <person name="Priest M."/>
            <person name="Roberts A."/>
            <person name="Saif S."/>
            <person name="Shea T."/>
            <person name="Sisk P."/>
            <person name="Sykes S."/>
            <person name="Wortman J."/>
            <person name="Nusbaum C."/>
            <person name="Birren B."/>
        </authorList>
    </citation>
    <scope>NUCLEOTIDE SEQUENCE [LARGE SCALE GENOMIC DNA]</scope>
    <source>
        <strain evidence="2">ATCC 38817</strain>
    </source>
</reference>
<sequence length="531" mass="59362">MSGRTNWSRLVITLAALLGCLFWAAPRPGTALPLDDYLNNGDTTYNWEVASVIPHASLGYSLYMLKLTSQTWLNSNITDTPVWEHWLRVAVPKNIKTDLAALYIGGGRNPLGNPPEDMEAFLPPIAVENGMIVAELSQVPNQPIIFADEDFGRSEDSFLAKTWKIFMRTNEPYIVGRFPMVKAAVRAMDAIQEFAAQRVPTAPSVERFAVVGASKRGWVSWLTGAVDSRVVASAPIVIDVLDMFNNFNNIYQTYGRWPLALNDYTEANITQCLNCPAFERLADVEDPLVYIERYKERGVPVFAINAVSDEFFVPDGWKFWYPFYDGEKYLAYLPNTEHSLVGHVRQVTETLSSLMHLLIYGGERPVYDWSLDPSGQQIVFRSETRPVSVKLYQAHNKKDRSFILNCYLKCKWVPTDLTPVDPEQKVWVANVELPETGYRGFFVQAEYDVTDATSLVPRHQEVTGAGPAGIVAGTTLPGSDERIFTVTTGVSIVPLEMPHPPCGVECDDCAACSPNGEFADWEFFTDPAPVF</sequence>
<dbReference type="PANTHER" id="PTHR31497:SF0">
    <property type="entry name" value="AUTOCRINE PROLIFERATION REPRESSOR PROTEIN A"/>
    <property type="match status" value="1"/>
</dbReference>
<dbReference type="AlphaFoldDB" id="A0A058ZAQ8"/>
<dbReference type="OrthoDB" id="2020799at2759"/>
<keyword evidence="1" id="KW-0732">Signal</keyword>
<dbReference type="OMA" id="GWASWHA"/>
<proteinExistence type="predicted"/>
<evidence type="ECO:0000313" key="2">
    <source>
        <dbReference type="EMBL" id="KCV71479.1"/>
    </source>
</evidence>